<keyword evidence="2" id="KW-0808">Transferase</keyword>
<keyword evidence="2" id="KW-0012">Acyltransferase</keyword>
<dbReference type="InterPro" id="IPR016181">
    <property type="entry name" value="Acyl_CoA_acyltransferase"/>
</dbReference>
<reference evidence="3" key="1">
    <citation type="submission" date="2016-10" db="EMBL/GenBank/DDBJ databases">
        <authorList>
            <person name="Varghese N."/>
            <person name="Submissions S."/>
        </authorList>
    </citation>
    <scope>NUCLEOTIDE SEQUENCE [LARGE SCALE GENOMIC DNA]</scope>
    <source>
        <strain evidence="3">IBRC-M 10760</strain>
    </source>
</reference>
<evidence type="ECO:0000313" key="2">
    <source>
        <dbReference type="EMBL" id="SDG30927.1"/>
    </source>
</evidence>
<gene>
    <name evidence="2" type="ORF">SAMN05216218_12323</name>
</gene>
<dbReference type="RefSeq" id="WP_092695350.1">
    <property type="nucleotide sequence ID" value="NZ_FNBK01000023.1"/>
</dbReference>
<dbReference type="CDD" id="cd04301">
    <property type="entry name" value="NAT_SF"/>
    <property type="match status" value="1"/>
</dbReference>
<feature type="domain" description="N-acetyltransferase" evidence="1">
    <location>
        <begin position="2"/>
        <end position="176"/>
    </location>
</feature>
<evidence type="ECO:0000313" key="3">
    <source>
        <dbReference type="Proteomes" id="UP000199076"/>
    </source>
</evidence>
<organism evidence="2 3">
    <name type="scientific">Halorientalis regularis</name>
    <dbReference type="NCBI Taxonomy" id="660518"/>
    <lineage>
        <taxon>Archaea</taxon>
        <taxon>Methanobacteriati</taxon>
        <taxon>Methanobacteriota</taxon>
        <taxon>Stenosarchaea group</taxon>
        <taxon>Halobacteria</taxon>
        <taxon>Halobacteriales</taxon>
        <taxon>Haloarculaceae</taxon>
        <taxon>Halorientalis</taxon>
    </lineage>
</organism>
<name>A0A1G7T6C7_9EURY</name>
<dbReference type="GO" id="GO:0016747">
    <property type="term" value="F:acyltransferase activity, transferring groups other than amino-acyl groups"/>
    <property type="evidence" value="ECO:0007669"/>
    <property type="project" value="InterPro"/>
</dbReference>
<dbReference type="Gene3D" id="3.40.630.30">
    <property type="match status" value="1"/>
</dbReference>
<dbReference type="SUPFAM" id="SSF55729">
    <property type="entry name" value="Acyl-CoA N-acyltransferases (Nat)"/>
    <property type="match status" value="1"/>
</dbReference>
<sequence>MSTVRPLTDADREAVLTLITAHFAEERSYEVPENDERAGTYVRVAEREGEPVGVMALTTYDSRERVREAMHLVDTVEGVPPASTYGLVHAGYVAPAHTGTGIGSRLLERLHEIGDTNGVGVFVADAWFHGGPDSPADLLTTHGYDVVSTDSIAGHADGPCPKCGTPCACEAALTVRAPTPE</sequence>
<dbReference type="PROSITE" id="PS51186">
    <property type="entry name" value="GNAT"/>
    <property type="match status" value="1"/>
</dbReference>
<protein>
    <submittedName>
        <fullName evidence="2">L-amino acid N-acyltransferase YncA</fullName>
    </submittedName>
</protein>
<dbReference type="Proteomes" id="UP000199076">
    <property type="component" value="Unassembled WGS sequence"/>
</dbReference>
<evidence type="ECO:0000259" key="1">
    <source>
        <dbReference type="PROSITE" id="PS51186"/>
    </source>
</evidence>
<dbReference type="EMBL" id="FNBK01000023">
    <property type="protein sequence ID" value="SDG30927.1"/>
    <property type="molecule type" value="Genomic_DNA"/>
</dbReference>
<accession>A0A1G7T6C7</accession>
<dbReference type="InterPro" id="IPR000182">
    <property type="entry name" value="GNAT_dom"/>
</dbReference>
<dbReference type="AlphaFoldDB" id="A0A1G7T6C7"/>
<proteinExistence type="predicted"/>
<dbReference type="Pfam" id="PF00583">
    <property type="entry name" value="Acetyltransf_1"/>
    <property type="match status" value="1"/>
</dbReference>
<keyword evidence="3" id="KW-1185">Reference proteome</keyword>
<dbReference type="OrthoDB" id="275373at2157"/>